<feature type="transmembrane region" description="Helical" evidence="5">
    <location>
        <begin position="62"/>
        <end position="87"/>
    </location>
</feature>
<evidence type="ECO:0000313" key="8">
    <source>
        <dbReference type="Proteomes" id="UP000198975"/>
    </source>
</evidence>
<dbReference type="AlphaFoldDB" id="A0A1C4AKS3"/>
<name>A0A1C4AKS3_9ENTR</name>
<evidence type="ECO:0000256" key="2">
    <source>
        <dbReference type="ARBA" id="ARBA00022692"/>
    </source>
</evidence>
<keyword evidence="2 5" id="KW-0812">Transmembrane</keyword>
<evidence type="ECO:0000259" key="6">
    <source>
        <dbReference type="Pfam" id="PF05154"/>
    </source>
</evidence>
<feature type="domain" description="TM2" evidence="6">
    <location>
        <begin position="33"/>
        <end position="83"/>
    </location>
</feature>
<feature type="transmembrane region" description="Helical" evidence="5">
    <location>
        <begin position="37"/>
        <end position="56"/>
    </location>
</feature>
<keyword evidence="8" id="KW-1185">Reference proteome</keyword>
<dbReference type="Proteomes" id="UP000198975">
    <property type="component" value="Unassembled WGS sequence"/>
</dbReference>
<dbReference type="PANTHER" id="PTHR21016:SF25">
    <property type="entry name" value="TM2 DOMAIN-CONTAINING PROTEIN DDB_G0277895-RELATED"/>
    <property type="match status" value="1"/>
</dbReference>
<comment type="subcellular location">
    <subcellularLocation>
        <location evidence="1">Membrane</location>
        <topology evidence="1">Multi-pass membrane protein</topology>
    </subcellularLocation>
</comment>
<dbReference type="RefSeq" id="WP_061497049.1">
    <property type="nucleotide sequence ID" value="NZ_CP115659.1"/>
</dbReference>
<sequence length="98" mass="10763">MSDMAFCRGCGKEIHKEAVACPSCGAPQAVAGTKSRITAALLAFFFGGFGVHKFYLGKTGQGILYLLFCWTFIPSIIAFIEFIIYLCNSDQEFARKYG</sequence>
<evidence type="ECO:0000313" key="7">
    <source>
        <dbReference type="EMBL" id="SCB95097.1"/>
    </source>
</evidence>
<gene>
    <name evidence="7" type="ORF">GA0061071_103132</name>
</gene>
<evidence type="ECO:0000256" key="5">
    <source>
        <dbReference type="SAM" id="Phobius"/>
    </source>
</evidence>
<dbReference type="InterPro" id="IPR050932">
    <property type="entry name" value="TM2D1-3-like"/>
</dbReference>
<dbReference type="InterPro" id="IPR007829">
    <property type="entry name" value="TM2"/>
</dbReference>
<accession>A0A1C4AKS3</accession>
<dbReference type="EMBL" id="FMAY01000003">
    <property type="protein sequence ID" value="SCB95097.1"/>
    <property type="molecule type" value="Genomic_DNA"/>
</dbReference>
<organism evidence="7 8">
    <name type="scientific">Kosakonia oryzendophytica</name>
    <dbReference type="NCBI Taxonomy" id="1005665"/>
    <lineage>
        <taxon>Bacteria</taxon>
        <taxon>Pseudomonadati</taxon>
        <taxon>Pseudomonadota</taxon>
        <taxon>Gammaproteobacteria</taxon>
        <taxon>Enterobacterales</taxon>
        <taxon>Enterobacteriaceae</taxon>
        <taxon>Kosakonia</taxon>
    </lineage>
</organism>
<dbReference type="OrthoDB" id="9816361at2"/>
<keyword evidence="3 5" id="KW-1133">Transmembrane helix</keyword>
<dbReference type="PANTHER" id="PTHR21016">
    <property type="entry name" value="BETA-AMYLOID BINDING PROTEIN-RELATED"/>
    <property type="match status" value="1"/>
</dbReference>
<dbReference type="GO" id="GO:0016020">
    <property type="term" value="C:membrane"/>
    <property type="evidence" value="ECO:0007669"/>
    <property type="project" value="UniProtKB-SubCell"/>
</dbReference>
<evidence type="ECO:0000256" key="1">
    <source>
        <dbReference type="ARBA" id="ARBA00004141"/>
    </source>
</evidence>
<dbReference type="Pfam" id="PF05154">
    <property type="entry name" value="TM2"/>
    <property type="match status" value="1"/>
</dbReference>
<proteinExistence type="predicted"/>
<evidence type="ECO:0000256" key="4">
    <source>
        <dbReference type="ARBA" id="ARBA00023136"/>
    </source>
</evidence>
<protein>
    <submittedName>
        <fullName evidence="7">TM2 domain-containing protein</fullName>
    </submittedName>
</protein>
<reference evidence="8" key="1">
    <citation type="submission" date="2016-08" db="EMBL/GenBank/DDBJ databases">
        <authorList>
            <person name="Varghese N."/>
            <person name="Submissions Spin"/>
        </authorList>
    </citation>
    <scope>NUCLEOTIDE SEQUENCE [LARGE SCALE GENOMIC DNA]</scope>
    <source>
        <strain evidence="8">REICA_082</strain>
    </source>
</reference>
<evidence type="ECO:0000256" key="3">
    <source>
        <dbReference type="ARBA" id="ARBA00022989"/>
    </source>
</evidence>
<keyword evidence="4 5" id="KW-0472">Membrane</keyword>